<dbReference type="GO" id="GO:0008033">
    <property type="term" value="P:tRNA processing"/>
    <property type="evidence" value="ECO:0007669"/>
    <property type="project" value="UniProtKB-KW"/>
</dbReference>
<keyword evidence="11" id="KW-1185">Reference proteome</keyword>
<keyword evidence="7" id="KW-0694">RNA-binding</keyword>
<dbReference type="KEGG" id="eus:EUTSA_v10001851mg"/>
<evidence type="ECO:0000256" key="7">
    <source>
        <dbReference type="ARBA" id="ARBA00022884"/>
    </source>
</evidence>
<evidence type="ECO:0000256" key="5">
    <source>
        <dbReference type="ARBA" id="ARBA00022664"/>
    </source>
</evidence>
<evidence type="ECO:0000256" key="6">
    <source>
        <dbReference type="ARBA" id="ARBA00022694"/>
    </source>
</evidence>
<dbReference type="PANTHER" id="PTHR34811:SF1">
    <property type="entry name" value="MATURASE K"/>
    <property type="match status" value="1"/>
</dbReference>
<keyword evidence="4" id="KW-0934">Plastid</keyword>
<comment type="similarity">
    <text evidence="2">Belongs to the intron maturase 2 family. MatK subfamily.</text>
</comment>
<protein>
    <recommendedName>
        <fullName evidence="12">Maturase K</fullName>
    </recommendedName>
</protein>
<dbReference type="PANTHER" id="PTHR34811">
    <property type="entry name" value="MATURASE K"/>
    <property type="match status" value="1"/>
</dbReference>
<feature type="domain" description="Maturase MatK N-terminal" evidence="9">
    <location>
        <begin position="80"/>
        <end position="126"/>
    </location>
</feature>
<evidence type="ECO:0000256" key="1">
    <source>
        <dbReference type="ARBA" id="ARBA00004229"/>
    </source>
</evidence>
<dbReference type="InterPro" id="IPR024937">
    <property type="entry name" value="Domain_X"/>
</dbReference>
<dbReference type="EMBL" id="KI517488">
    <property type="protein sequence ID" value="ESQ38908.1"/>
    <property type="molecule type" value="Genomic_DNA"/>
</dbReference>
<keyword evidence="5" id="KW-0507">mRNA processing</keyword>
<dbReference type="eggNOG" id="ENOG502QWRZ">
    <property type="taxonomic scope" value="Eukaryota"/>
</dbReference>
<dbReference type="Pfam" id="PF01348">
    <property type="entry name" value="Intron_maturas2"/>
    <property type="match status" value="1"/>
</dbReference>
<feature type="domain" description="Maturase MatK N-terminal" evidence="9">
    <location>
        <begin position="23"/>
        <end position="79"/>
    </location>
</feature>
<sequence length="260" mass="30990">MCHFRTQENKDFTFSLNQISIQMEKFQGYLKFDGARQQSFLYPLFFREYIYVLAYDHGLNRFNRNRSIFLENADYDKNIDPLLHYVRYHGKCILTTKDTPLLMNKWKYYFVNLWQCYFSIWFQSEKFLGYLSSLRLNPLVVRSQMLENSFLIDNVRITLDSKIPISSIIGLLAKDKFCNVLGQPISKATWTDSSDSDILNRTVRAFLKRLGSGLLEEFLTGEDQVLSLIFPRSYYASKRLYRVRIWYLDILYLNDLVNHE</sequence>
<reference evidence="10 11" key="1">
    <citation type="journal article" date="2013" name="Front. Plant Sci.">
        <title>The Reference Genome of the Halophytic Plant Eutrema salsugineum.</title>
        <authorList>
            <person name="Yang R."/>
            <person name="Jarvis D.E."/>
            <person name="Chen H."/>
            <person name="Beilstein M.A."/>
            <person name="Grimwood J."/>
            <person name="Jenkins J."/>
            <person name="Shu S."/>
            <person name="Prochnik S."/>
            <person name="Xin M."/>
            <person name="Ma C."/>
            <person name="Schmutz J."/>
            <person name="Wing R.A."/>
            <person name="Mitchell-Olds T."/>
            <person name="Schumaker K.S."/>
            <person name="Wang X."/>
        </authorList>
    </citation>
    <scope>NUCLEOTIDE SEQUENCE [LARGE SCALE GENOMIC DNA]</scope>
</reference>
<name>V4LGJ4_EUTSA</name>
<dbReference type="Proteomes" id="UP000030689">
    <property type="component" value="Unassembled WGS sequence"/>
</dbReference>
<feature type="domain" description="Domain X" evidence="8">
    <location>
        <begin position="159"/>
        <end position="201"/>
    </location>
</feature>
<dbReference type="GO" id="GO:0006397">
    <property type="term" value="P:mRNA processing"/>
    <property type="evidence" value="ECO:0007669"/>
    <property type="project" value="UniProtKB-KW"/>
</dbReference>
<evidence type="ECO:0000256" key="2">
    <source>
        <dbReference type="ARBA" id="ARBA00006621"/>
    </source>
</evidence>
<organism evidence="10 11">
    <name type="scientific">Eutrema salsugineum</name>
    <name type="common">Saltwater cress</name>
    <name type="synonym">Sisymbrium salsugineum</name>
    <dbReference type="NCBI Taxonomy" id="72664"/>
    <lineage>
        <taxon>Eukaryota</taxon>
        <taxon>Viridiplantae</taxon>
        <taxon>Streptophyta</taxon>
        <taxon>Embryophyta</taxon>
        <taxon>Tracheophyta</taxon>
        <taxon>Spermatophyta</taxon>
        <taxon>Magnoliopsida</taxon>
        <taxon>eudicotyledons</taxon>
        <taxon>Gunneridae</taxon>
        <taxon>Pentapetalae</taxon>
        <taxon>rosids</taxon>
        <taxon>malvids</taxon>
        <taxon>Brassicales</taxon>
        <taxon>Brassicaceae</taxon>
        <taxon>Eutremeae</taxon>
        <taxon>Eutrema</taxon>
    </lineage>
</organism>
<dbReference type="GO" id="GO:0009507">
    <property type="term" value="C:chloroplast"/>
    <property type="evidence" value="ECO:0007669"/>
    <property type="project" value="UniProtKB-SubCell"/>
</dbReference>
<evidence type="ECO:0000256" key="4">
    <source>
        <dbReference type="ARBA" id="ARBA00022640"/>
    </source>
</evidence>
<dbReference type="Gramene" id="ESQ38908">
    <property type="protein sequence ID" value="ESQ38908"/>
    <property type="gene ID" value="EUTSA_v10001851mg"/>
</dbReference>
<dbReference type="Pfam" id="PF01824">
    <property type="entry name" value="MatK_N"/>
    <property type="match status" value="2"/>
</dbReference>
<gene>
    <name evidence="10" type="ORF">EUTSA_v10001851mg</name>
</gene>
<keyword evidence="3" id="KW-0150">Chloroplast</keyword>
<evidence type="ECO:0008006" key="12">
    <source>
        <dbReference type="Google" id="ProtNLM"/>
    </source>
</evidence>
<accession>V4LGJ4</accession>
<dbReference type="STRING" id="72664.V4LGJ4"/>
<evidence type="ECO:0000259" key="9">
    <source>
        <dbReference type="Pfam" id="PF01824"/>
    </source>
</evidence>
<evidence type="ECO:0000256" key="3">
    <source>
        <dbReference type="ARBA" id="ARBA00022528"/>
    </source>
</evidence>
<evidence type="ECO:0000259" key="8">
    <source>
        <dbReference type="Pfam" id="PF01348"/>
    </source>
</evidence>
<dbReference type="AlphaFoldDB" id="V4LGJ4"/>
<dbReference type="GO" id="GO:0003723">
    <property type="term" value="F:RNA binding"/>
    <property type="evidence" value="ECO:0007669"/>
    <property type="project" value="UniProtKB-KW"/>
</dbReference>
<evidence type="ECO:0000313" key="10">
    <source>
        <dbReference type="EMBL" id="ESQ38908.1"/>
    </source>
</evidence>
<dbReference type="InterPro" id="IPR024942">
    <property type="entry name" value="Maturase_MatK_N"/>
</dbReference>
<evidence type="ECO:0000313" key="11">
    <source>
        <dbReference type="Proteomes" id="UP000030689"/>
    </source>
</evidence>
<keyword evidence="6" id="KW-0819">tRNA processing</keyword>
<comment type="subcellular location">
    <subcellularLocation>
        <location evidence="1">Plastid</location>
        <location evidence="1">Chloroplast</location>
    </subcellularLocation>
</comment>
<dbReference type="InterPro" id="IPR002866">
    <property type="entry name" value="Maturase_MatK"/>
</dbReference>
<proteinExistence type="inferred from homology"/>